<organism evidence="2 3">
    <name type="scientific">Ficus carica</name>
    <name type="common">Common fig</name>
    <dbReference type="NCBI Taxonomy" id="3494"/>
    <lineage>
        <taxon>Eukaryota</taxon>
        <taxon>Viridiplantae</taxon>
        <taxon>Streptophyta</taxon>
        <taxon>Embryophyta</taxon>
        <taxon>Tracheophyta</taxon>
        <taxon>Spermatophyta</taxon>
        <taxon>Magnoliopsida</taxon>
        <taxon>eudicotyledons</taxon>
        <taxon>Gunneridae</taxon>
        <taxon>Pentapetalae</taxon>
        <taxon>rosids</taxon>
        <taxon>fabids</taxon>
        <taxon>Rosales</taxon>
        <taxon>Moraceae</taxon>
        <taxon>Ficeae</taxon>
        <taxon>Ficus</taxon>
    </lineage>
</organism>
<feature type="domain" description="MATH" evidence="1">
    <location>
        <begin position="1"/>
        <end position="35"/>
    </location>
</feature>
<dbReference type="PROSITE" id="PS50144">
    <property type="entry name" value="MATH"/>
    <property type="match status" value="2"/>
</dbReference>
<dbReference type="Pfam" id="PF22486">
    <property type="entry name" value="MATH_2"/>
    <property type="match status" value="1"/>
</dbReference>
<feature type="non-terminal residue" evidence="2">
    <location>
        <position position="1"/>
    </location>
</feature>
<dbReference type="Gene3D" id="2.60.210.10">
    <property type="entry name" value="Apoptosis, Tumor Necrosis Factor Receptor Associated Protein 2, Chain A"/>
    <property type="match status" value="2"/>
</dbReference>
<sequence length="205" mass="23423">MKTEWGVAKFIDQKTFKNPSNGFLVNDKCTFGAEVFIIRNTIKGERLTVLEKNDEFTCEFKWKFENVFSTKSHNKWLQSDFFVCGDCRWSILMNPNGFKSGEGSNIAVSLQLDASTLPSDIEFLVNYTYRLINQTKIEKDYEFDGSSEFMSSNICDREGDSVSHIEHLISLIKFKDPKMGFLVDDACVIEVKVDVLAIKGPIRPN</sequence>
<keyword evidence="3" id="KW-1185">Reference proteome</keyword>
<evidence type="ECO:0000313" key="3">
    <source>
        <dbReference type="Proteomes" id="UP001187192"/>
    </source>
</evidence>
<dbReference type="SUPFAM" id="SSF49599">
    <property type="entry name" value="TRAF domain-like"/>
    <property type="match status" value="2"/>
</dbReference>
<dbReference type="CDD" id="cd00121">
    <property type="entry name" value="MATH"/>
    <property type="match status" value="1"/>
</dbReference>
<accession>A0AA87YWA6</accession>
<proteinExistence type="predicted"/>
<dbReference type="InterPro" id="IPR008974">
    <property type="entry name" value="TRAF-like"/>
</dbReference>
<dbReference type="AlphaFoldDB" id="A0AA87YWA6"/>
<reference evidence="2" key="1">
    <citation type="submission" date="2023-07" db="EMBL/GenBank/DDBJ databases">
        <title>draft genome sequence of fig (Ficus carica).</title>
        <authorList>
            <person name="Takahashi T."/>
            <person name="Nishimura K."/>
        </authorList>
    </citation>
    <scope>NUCLEOTIDE SEQUENCE</scope>
</reference>
<dbReference type="PANTHER" id="PTHR46162">
    <property type="entry name" value="TRAF-LIKE FAMILY PROTEIN"/>
    <property type="match status" value="1"/>
</dbReference>
<feature type="domain" description="MATH" evidence="1">
    <location>
        <begin position="57"/>
        <end position="193"/>
    </location>
</feature>
<comment type="caution">
    <text evidence="2">The sequence shown here is derived from an EMBL/GenBank/DDBJ whole genome shotgun (WGS) entry which is preliminary data.</text>
</comment>
<evidence type="ECO:0000259" key="1">
    <source>
        <dbReference type="PROSITE" id="PS50144"/>
    </source>
</evidence>
<name>A0AA87YWA6_FICCA</name>
<dbReference type="EMBL" id="BTGU01002497">
    <property type="protein sequence ID" value="GMN19245.1"/>
    <property type="molecule type" value="Genomic_DNA"/>
</dbReference>
<evidence type="ECO:0000313" key="2">
    <source>
        <dbReference type="EMBL" id="GMN19245.1"/>
    </source>
</evidence>
<dbReference type="Proteomes" id="UP001187192">
    <property type="component" value="Unassembled WGS sequence"/>
</dbReference>
<protein>
    <recommendedName>
        <fullName evidence="1">MATH domain-containing protein</fullName>
    </recommendedName>
</protein>
<dbReference type="InterPro" id="IPR002083">
    <property type="entry name" value="MATH/TRAF_dom"/>
</dbReference>
<gene>
    <name evidence="2" type="ORF">TIFTF001_042842</name>
</gene>
<dbReference type="PANTHER" id="PTHR46162:SF9">
    <property type="entry name" value="MATH DOMAIN-CONTAINING PROTEIN"/>
    <property type="match status" value="1"/>
</dbReference>